<dbReference type="EMBL" id="LJEB01000087">
    <property type="protein sequence ID" value="KPR53912.1"/>
    <property type="molecule type" value="Genomic_DNA"/>
</dbReference>
<name>A0AA40NI17_CITFR</name>
<protein>
    <submittedName>
        <fullName evidence="1">Uncharacterized protein</fullName>
    </submittedName>
</protein>
<dbReference type="Proteomes" id="UP000050520">
    <property type="component" value="Unassembled WGS sequence"/>
</dbReference>
<reference evidence="1 2" key="2">
    <citation type="journal article" date="2017" name="PLoS ONE">
        <title>Genomic and phenotypic characterisation of fluoroquinolone resistance mechanisms in Enterobacteriaceae in Durban, South Africa.</title>
        <authorList>
            <person name="Osei Sekyere J."/>
            <person name="Amoako D.G."/>
        </authorList>
    </citation>
    <scope>NUCLEOTIDE SEQUENCE [LARGE SCALE GENOMIC DNA]</scope>
    <source>
        <strain evidence="1 2">ST62:944112508</strain>
    </source>
</reference>
<sequence length="76" mass="8568">MKLLRFLADKVLDRKVQQPEAVPAITGEDLAELIKDPEKISSKMVRKVVLNGLLRLEKEGHDPFGSSDSKQPKTKR</sequence>
<proteinExistence type="predicted"/>
<dbReference type="AlphaFoldDB" id="A0AA40NI17"/>
<organism evidence="1 2">
    <name type="scientific">Citrobacter freundii</name>
    <dbReference type="NCBI Taxonomy" id="546"/>
    <lineage>
        <taxon>Bacteria</taxon>
        <taxon>Pseudomonadati</taxon>
        <taxon>Pseudomonadota</taxon>
        <taxon>Gammaproteobacteria</taxon>
        <taxon>Enterobacterales</taxon>
        <taxon>Enterobacteriaceae</taxon>
        <taxon>Citrobacter</taxon>
        <taxon>Citrobacter freundii complex</taxon>
    </lineage>
</organism>
<accession>A0AA40NI17</accession>
<reference evidence="2" key="1">
    <citation type="submission" date="2015-09" db="EMBL/GenBank/DDBJ databases">
        <title>Prevalence of NDMs in South Africa.</title>
        <authorList>
            <person name="Osei Sekyere J."/>
            <person name="Govinden U."/>
            <person name="Essack S."/>
            <person name="Haldorsen B."/>
            <person name="Samuelsen O."/>
            <person name="Aasnaes B."/>
            <person name="Sundsfjord A."/>
        </authorList>
    </citation>
    <scope>NUCLEOTIDE SEQUENCE [LARGE SCALE GENOMIC DNA]</scope>
    <source>
        <strain evidence="2">ST62:944112508</strain>
    </source>
</reference>
<dbReference type="RefSeq" id="WP_057064343.1">
    <property type="nucleotide sequence ID" value="NZ_JAKHDT010000007.1"/>
</dbReference>
<comment type="caution">
    <text evidence="1">The sequence shown here is derived from an EMBL/GenBank/DDBJ whole genome shotgun (WGS) entry which is preliminary data.</text>
</comment>
<gene>
    <name evidence="1" type="ORF">AN672_18555</name>
</gene>
<evidence type="ECO:0000313" key="2">
    <source>
        <dbReference type="Proteomes" id="UP000050520"/>
    </source>
</evidence>
<evidence type="ECO:0000313" key="1">
    <source>
        <dbReference type="EMBL" id="KPR53912.1"/>
    </source>
</evidence>